<proteinExistence type="predicted"/>
<reference evidence="2 3" key="1">
    <citation type="submission" date="2021-08" db="EMBL/GenBank/DDBJ databases">
        <title>Draft genome sequence of Spirulina subsalsa with high tolerance to salinity and hype-accumulation of phycocyanin.</title>
        <authorList>
            <person name="Pei H."/>
            <person name="Jiang L."/>
        </authorList>
    </citation>
    <scope>NUCLEOTIDE SEQUENCE [LARGE SCALE GENOMIC DNA]</scope>
    <source>
        <strain evidence="2 3">FACHB-351</strain>
    </source>
</reference>
<evidence type="ECO:0000313" key="2">
    <source>
        <dbReference type="EMBL" id="MCW6035691.1"/>
    </source>
</evidence>
<protein>
    <submittedName>
        <fullName evidence="2">Alpha/beta hydrolase</fullName>
    </submittedName>
</protein>
<dbReference type="InterPro" id="IPR000073">
    <property type="entry name" value="AB_hydrolase_1"/>
</dbReference>
<accession>A0ABT3L2G4</accession>
<dbReference type="EMBL" id="JAIHOM010000018">
    <property type="protein sequence ID" value="MCW6035691.1"/>
    <property type="molecule type" value="Genomic_DNA"/>
</dbReference>
<feature type="domain" description="AB hydrolase-1" evidence="1">
    <location>
        <begin position="31"/>
        <end position="284"/>
    </location>
</feature>
<comment type="caution">
    <text evidence="2">The sequence shown here is derived from an EMBL/GenBank/DDBJ whole genome shotgun (WGS) entry which is preliminary data.</text>
</comment>
<dbReference type="GO" id="GO:0016787">
    <property type="term" value="F:hydrolase activity"/>
    <property type="evidence" value="ECO:0007669"/>
    <property type="project" value="UniProtKB-KW"/>
</dbReference>
<dbReference type="Proteomes" id="UP001526426">
    <property type="component" value="Unassembled WGS sequence"/>
</dbReference>
<dbReference type="Gene3D" id="3.40.50.1820">
    <property type="entry name" value="alpha/beta hydrolase"/>
    <property type="match status" value="1"/>
</dbReference>
<dbReference type="Pfam" id="PF12697">
    <property type="entry name" value="Abhydrolase_6"/>
    <property type="match status" value="1"/>
</dbReference>
<dbReference type="PANTHER" id="PTHR46438">
    <property type="entry name" value="ALPHA/BETA-HYDROLASES SUPERFAMILY PROTEIN"/>
    <property type="match status" value="1"/>
</dbReference>
<evidence type="ECO:0000313" key="3">
    <source>
        <dbReference type="Proteomes" id="UP001526426"/>
    </source>
</evidence>
<dbReference type="InterPro" id="IPR029058">
    <property type="entry name" value="AB_hydrolase_fold"/>
</dbReference>
<keyword evidence="2" id="KW-0378">Hydrolase</keyword>
<name>A0ABT3L2G4_9CYAN</name>
<evidence type="ECO:0000259" key="1">
    <source>
        <dbReference type="Pfam" id="PF12697"/>
    </source>
</evidence>
<dbReference type="PANTHER" id="PTHR46438:SF2">
    <property type="entry name" value="ALPHA_BETA-HYDROLASES SUPERFAMILY PROTEIN"/>
    <property type="match status" value="1"/>
</dbReference>
<dbReference type="RefSeq" id="WP_265263403.1">
    <property type="nucleotide sequence ID" value="NZ_JAIHOM010000018.1"/>
</dbReference>
<dbReference type="SUPFAM" id="SSF53474">
    <property type="entry name" value="alpha/beta-Hydrolases"/>
    <property type="match status" value="1"/>
</dbReference>
<organism evidence="2 3">
    <name type="scientific">Spirulina subsalsa FACHB-351</name>
    <dbReference type="NCBI Taxonomy" id="234711"/>
    <lineage>
        <taxon>Bacteria</taxon>
        <taxon>Bacillati</taxon>
        <taxon>Cyanobacteriota</taxon>
        <taxon>Cyanophyceae</taxon>
        <taxon>Spirulinales</taxon>
        <taxon>Spirulinaceae</taxon>
        <taxon>Spirulina</taxon>
    </lineage>
</organism>
<gene>
    <name evidence="2" type="ORF">K4A83_05315</name>
</gene>
<sequence length="297" mass="33715">MTTTQFYTWQSYPCAYDCHHPPTAPPQGSPLLLIHPIGVGLSRQFWQRFLNTWYQQGHRQTIYNPDLLGCGESAMPRLAYHPDDWAAQLEYFVKTVIQEPVVIVAQGALAPVALACVARFPDLIRGMVWSGPPAWRLITTPTPSRQQNIAWNLFDTPLGAAFYRYARREAFLRSFSQRQLFAQEADIDQEWLEQLHQGSRDLNSRHAVFSFLSGFWRQDYGKAIASIPCPTLVLFGEEASSVTRGYVENADQRLAAYLDHLPQGQGRKIPGRNVLPYESTAVFVEVVGDFIKNIKNL</sequence>
<keyword evidence="3" id="KW-1185">Reference proteome</keyword>